<dbReference type="RefSeq" id="WP_020516803.1">
    <property type="nucleotide sequence ID" value="NZ_JBIAZU010000005.1"/>
</dbReference>
<name>A0ABW6WJ98_9ACTN</name>
<feature type="region of interest" description="Disordered" evidence="1">
    <location>
        <begin position="294"/>
        <end position="313"/>
    </location>
</feature>
<keyword evidence="4" id="KW-1185">Reference proteome</keyword>
<reference evidence="3 4" key="1">
    <citation type="submission" date="2024-10" db="EMBL/GenBank/DDBJ databases">
        <title>The Natural Products Discovery Center: Release of the First 8490 Sequenced Strains for Exploring Actinobacteria Biosynthetic Diversity.</title>
        <authorList>
            <person name="Kalkreuter E."/>
            <person name="Kautsar S.A."/>
            <person name="Yang D."/>
            <person name="Bader C.D."/>
            <person name="Teijaro C.N."/>
            <person name="Fluegel L."/>
            <person name="Davis C.M."/>
            <person name="Simpson J.R."/>
            <person name="Lauterbach L."/>
            <person name="Steele A.D."/>
            <person name="Gui C."/>
            <person name="Meng S."/>
            <person name="Li G."/>
            <person name="Viehrig K."/>
            <person name="Ye F."/>
            <person name="Su P."/>
            <person name="Kiefer A.F."/>
            <person name="Nichols A."/>
            <person name="Cepeda A.J."/>
            <person name="Yan W."/>
            <person name="Fan B."/>
            <person name="Jiang Y."/>
            <person name="Adhikari A."/>
            <person name="Zheng C.-J."/>
            <person name="Schuster L."/>
            <person name="Cowan T.M."/>
            <person name="Smanski M.J."/>
            <person name="Chevrette M.G."/>
            <person name="De Carvalho L.P.S."/>
            <person name="Shen B."/>
        </authorList>
    </citation>
    <scope>NUCLEOTIDE SEQUENCE [LARGE SCALE GENOMIC DNA]</scope>
    <source>
        <strain evidence="3 4">NPDC000087</strain>
    </source>
</reference>
<feature type="compositionally biased region" description="Low complexity" evidence="1">
    <location>
        <begin position="294"/>
        <end position="307"/>
    </location>
</feature>
<dbReference type="Proteomes" id="UP001602245">
    <property type="component" value="Unassembled WGS sequence"/>
</dbReference>
<evidence type="ECO:0000313" key="4">
    <source>
        <dbReference type="Proteomes" id="UP001602245"/>
    </source>
</evidence>
<feature type="region of interest" description="Disordered" evidence="1">
    <location>
        <begin position="383"/>
        <end position="408"/>
    </location>
</feature>
<keyword evidence="2" id="KW-0812">Transmembrane</keyword>
<feature type="transmembrane region" description="Helical" evidence="2">
    <location>
        <begin position="41"/>
        <end position="63"/>
    </location>
</feature>
<gene>
    <name evidence="3" type="ORF">ACFY35_26305</name>
</gene>
<keyword evidence="2" id="KW-0472">Membrane</keyword>
<protein>
    <submittedName>
        <fullName evidence="3">Uncharacterized protein</fullName>
    </submittedName>
</protein>
<proteinExistence type="predicted"/>
<sequence>MNDDDYGRRLLRPLVTEPPAATRINVAEAMRRGRRARRIRAGAIISGLTAVIAAAATGSALALTAPATKPKPDLPTDPAIPAACTAIRLPIGGAAAAATVTGGDPSGAYLVGSTNPSAGKTRAVLVWHDGKLVARVSPGGRSPMMSDINASGVAVGSTTESPFLPYVYRNGRVSRLPGVGTAQAINDDGMIAGTRESGRDIPVRWAGPDAQPEVMKLPPGTLGGRAIDIAEDGTIAVRLSTRTYIEQTYLWFPDGTSRPIEAPKAGKGQATRFWSAYFRFGWLYGDVATFAPAGTASSGPSAEESAGNPNLPEGPYSWDTSAYRYHVASGTWQKLPQGAESGLTVPVITLEAYIGRQIFTFPEPVGERADDAFQIAIVSDDGRTAGGSSLSKRADPAHQDEPVMWRCN</sequence>
<organism evidence="3 4">
    <name type="scientific">Paractinoplanes globisporus</name>
    <dbReference type="NCBI Taxonomy" id="113565"/>
    <lineage>
        <taxon>Bacteria</taxon>
        <taxon>Bacillati</taxon>
        <taxon>Actinomycetota</taxon>
        <taxon>Actinomycetes</taxon>
        <taxon>Micromonosporales</taxon>
        <taxon>Micromonosporaceae</taxon>
        <taxon>Paractinoplanes</taxon>
    </lineage>
</organism>
<evidence type="ECO:0000256" key="2">
    <source>
        <dbReference type="SAM" id="Phobius"/>
    </source>
</evidence>
<feature type="compositionally biased region" description="Basic and acidic residues" evidence="1">
    <location>
        <begin position="392"/>
        <end position="408"/>
    </location>
</feature>
<dbReference type="EMBL" id="JBIAZU010000005">
    <property type="protein sequence ID" value="MFF5292971.1"/>
    <property type="molecule type" value="Genomic_DNA"/>
</dbReference>
<comment type="caution">
    <text evidence="3">The sequence shown here is derived from an EMBL/GenBank/DDBJ whole genome shotgun (WGS) entry which is preliminary data.</text>
</comment>
<accession>A0ABW6WJ98</accession>
<keyword evidence="2" id="KW-1133">Transmembrane helix</keyword>
<evidence type="ECO:0000313" key="3">
    <source>
        <dbReference type="EMBL" id="MFF5292971.1"/>
    </source>
</evidence>
<evidence type="ECO:0000256" key="1">
    <source>
        <dbReference type="SAM" id="MobiDB-lite"/>
    </source>
</evidence>